<accession>A0A561QBC8</accession>
<proteinExistence type="predicted"/>
<evidence type="ECO:0000313" key="1">
    <source>
        <dbReference type="EMBL" id="TWF47650.1"/>
    </source>
</evidence>
<dbReference type="AlphaFoldDB" id="A0A561QBC8"/>
<organism evidence="1 2">
    <name type="scientific">Neorhizobium alkalisoli</name>
    <dbReference type="NCBI Taxonomy" id="528178"/>
    <lineage>
        <taxon>Bacteria</taxon>
        <taxon>Pseudomonadati</taxon>
        <taxon>Pseudomonadota</taxon>
        <taxon>Alphaproteobacteria</taxon>
        <taxon>Hyphomicrobiales</taxon>
        <taxon>Rhizobiaceae</taxon>
        <taxon>Rhizobium/Agrobacterium group</taxon>
        <taxon>Neorhizobium</taxon>
    </lineage>
</organism>
<protein>
    <submittedName>
        <fullName evidence="1">Uncharacterized protein</fullName>
    </submittedName>
</protein>
<dbReference type="RefSeq" id="WP_145642523.1">
    <property type="nucleotide sequence ID" value="NZ_VIWP01000011.1"/>
</dbReference>
<name>A0A561QBC8_9HYPH</name>
<reference evidence="1 2" key="1">
    <citation type="submission" date="2019-06" db="EMBL/GenBank/DDBJ databases">
        <title>Sorghum-associated microbial communities from plants grown in Nebraska, USA.</title>
        <authorList>
            <person name="Schachtman D."/>
        </authorList>
    </citation>
    <scope>NUCLEOTIDE SEQUENCE [LARGE SCALE GENOMIC DNA]</scope>
    <source>
        <strain evidence="1 2">1225</strain>
    </source>
</reference>
<keyword evidence="2" id="KW-1185">Reference proteome</keyword>
<dbReference type="Proteomes" id="UP000320653">
    <property type="component" value="Unassembled WGS sequence"/>
</dbReference>
<dbReference type="EMBL" id="VIWP01000011">
    <property type="protein sequence ID" value="TWF47650.1"/>
    <property type="molecule type" value="Genomic_DNA"/>
</dbReference>
<sequence length="191" mass="21091">MVASRREAARWWMALIALPPLLATALAVNGWRNIEELSRRGEWQVQPVAADQVFAGAGWRLEQARLIGDGRDTKQIFPGQMRLVIIRLSAEAKRDIGEDWGQCQLRLTDGKGHDWTPLDVILSSDLSRDLDPRAEPLPGCSIASLHPPAKGESMLIEEKFVLPADAVPHLAVRLSFASTRPHAISIPLALK</sequence>
<evidence type="ECO:0000313" key="2">
    <source>
        <dbReference type="Proteomes" id="UP000320653"/>
    </source>
</evidence>
<gene>
    <name evidence="1" type="ORF">FHW37_111153</name>
</gene>
<comment type="caution">
    <text evidence="1">The sequence shown here is derived from an EMBL/GenBank/DDBJ whole genome shotgun (WGS) entry which is preliminary data.</text>
</comment>
<dbReference type="OrthoDB" id="7348044at2"/>